<proteinExistence type="predicted"/>
<sequence>MDFCGLTEASGMVSVSQVSLWVSEHAQTLAPLVDSFLPPRVRVPSAPGAARKKSEKPSAVTATDSAPAVIAKAMAPAKVL</sequence>
<comment type="caution">
    <text evidence="1">The sequence shown here is derived from an EMBL/GenBank/DDBJ whole genome shotgun (WGS) entry which is preliminary data.</text>
</comment>
<name>A0A1Q8Y9H1_9BURK</name>
<organism evidence="1 2">
    <name type="scientific">Rhodoferax antarcticus ANT.BR</name>
    <dbReference type="NCBI Taxonomy" id="1111071"/>
    <lineage>
        <taxon>Bacteria</taxon>
        <taxon>Pseudomonadati</taxon>
        <taxon>Pseudomonadota</taxon>
        <taxon>Betaproteobacteria</taxon>
        <taxon>Burkholderiales</taxon>
        <taxon>Comamonadaceae</taxon>
        <taxon>Rhodoferax</taxon>
    </lineage>
</organism>
<accession>A0A1Q8Y9H1</accession>
<reference evidence="1 2" key="1">
    <citation type="submission" date="2017-01" db="EMBL/GenBank/DDBJ databases">
        <title>Genome sequence of Rhodoferax antarcticus ANT.BR, a psychrophilic purple nonsulfur bacterium from an Antarctic microbial mat.</title>
        <authorList>
            <person name="Baker J."/>
            <person name="Riester C."/>
            <person name="Skinner B."/>
            <person name="Newell A."/>
            <person name="Swingley W."/>
            <person name="Madigan M."/>
            <person name="Jung D."/>
            <person name="Asao M."/>
            <person name="Chen M."/>
            <person name="Loughlin P."/>
            <person name="Pan H."/>
            <person name="Lin S."/>
            <person name="Li N."/>
            <person name="Shaw J."/>
            <person name="Prado M."/>
            <person name="Sherman C."/>
            <person name="Li X."/>
            <person name="Tang J."/>
            <person name="Blankenship R."/>
            <person name="Zhao T."/>
            <person name="Touchman J."/>
            <person name="Sattley M."/>
        </authorList>
    </citation>
    <scope>NUCLEOTIDE SEQUENCE [LARGE SCALE GENOMIC DNA]</scope>
    <source>
        <strain evidence="1 2">ANT.BR</strain>
    </source>
</reference>
<gene>
    <name evidence="1" type="ORF">BLL52_4283</name>
</gene>
<evidence type="ECO:0000313" key="2">
    <source>
        <dbReference type="Proteomes" id="UP000185911"/>
    </source>
</evidence>
<evidence type="ECO:0000313" key="1">
    <source>
        <dbReference type="EMBL" id="OLP04619.1"/>
    </source>
</evidence>
<keyword evidence="2" id="KW-1185">Reference proteome</keyword>
<protein>
    <submittedName>
        <fullName evidence="1">Uncharacterized protein</fullName>
    </submittedName>
</protein>
<dbReference type="Proteomes" id="UP000185911">
    <property type="component" value="Unassembled WGS sequence"/>
</dbReference>
<dbReference type="AlphaFoldDB" id="A0A1Q8Y9H1"/>
<dbReference type="EMBL" id="MSYM01000020">
    <property type="protein sequence ID" value="OLP04619.1"/>
    <property type="molecule type" value="Genomic_DNA"/>
</dbReference>